<organism evidence="3 4">
    <name type="scientific">Pachysolen tannophilus NRRL Y-2460</name>
    <dbReference type="NCBI Taxonomy" id="669874"/>
    <lineage>
        <taxon>Eukaryota</taxon>
        <taxon>Fungi</taxon>
        <taxon>Dikarya</taxon>
        <taxon>Ascomycota</taxon>
        <taxon>Saccharomycotina</taxon>
        <taxon>Pichiomycetes</taxon>
        <taxon>Pachysolenaceae</taxon>
        <taxon>Pachysolen</taxon>
    </lineage>
</organism>
<evidence type="ECO:0000256" key="1">
    <source>
        <dbReference type="SAM" id="Coils"/>
    </source>
</evidence>
<evidence type="ECO:0000313" key="4">
    <source>
        <dbReference type="Proteomes" id="UP000094236"/>
    </source>
</evidence>
<dbReference type="OrthoDB" id="1926336at2759"/>
<gene>
    <name evidence="3" type="ORF">PACTADRAFT_14935</name>
</gene>
<dbReference type="GO" id="GO:0007131">
    <property type="term" value="P:reciprocal meiotic recombination"/>
    <property type="evidence" value="ECO:0007669"/>
    <property type="project" value="InterPro"/>
</dbReference>
<feature type="coiled-coil region" evidence="1">
    <location>
        <begin position="87"/>
        <end position="121"/>
    </location>
</feature>
<dbReference type="Pfam" id="PF09074">
    <property type="entry name" value="Mer2"/>
    <property type="match status" value="1"/>
</dbReference>
<dbReference type="GO" id="GO:0000794">
    <property type="term" value="C:condensed nuclear chromosome"/>
    <property type="evidence" value="ECO:0007669"/>
    <property type="project" value="InterPro"/>
</dbReference>
<sequence>MNISSEINDTELSSDGDLRTGDKTVNDDTTFVNIVTSGENGEEVIREHKVISIKDIDPTRHNEYLLKWGSRLELESVDLRKESRRLIQLLSERNQEKDGLIETLRAEINKLQDNNKTFEEIPKLIKKNLDAITQVTEDNPYKKQYNQTKDKNSTDFTLIKKNVNTLLGDKNKILEKLSSLDEKINEINGKTHTNNSEIDVLNIDLPVELMEKLNNLETNYENLANSLNHLIANQNTVHKNISNGLDTPFSTQNSTSKLGKSQSPYKKFPNKNKKRTTSNSQASSKITKKRSYTTIDTSDNRITRSRKNLKNIDISQLTHNNLKQYKKSQTTREDHNRALSQIDKVQAYISKLSDNLNNNNHDNIENWLRRNDVGKFQDKNNRVLLYSDEIPSQDEVNDYYL</sequence>
<protein>
    <submittedName>
        <fullName evidence="3">Uncharacterized protein</fullName>
    </submittedName>
</protein>
<dbReference type="AlphaFoldDB" id="A0A1E4U3C3"/>
<reference evidence="4" key="1">
    <citation type="submission" date="2016-05" db="EMBL/GenBank/DDBJ databases">
        <title>Comparative genomics of biotechnologically important yeasts.</title>
        <authorList>
            <consortium name="DOE Joint Genome Institute"/>
            <person name="Riley R."/>
            <person name="Haridas S."/>
            <person name="Wolfe K.H."/>
            <person name="Lopes M.R."/>
            <person name="Hittinger C.T."/>
            <person name="Goker M."/>
            <person name="Salamov A."/>
            <person name="Wisecaver J."/>
            <person name="Long T.M."/>
            <person name="Aerts A.L."/>
            <person name="Barry K."/>
            <person name="Choi C."/>
            <person name="Clum A."/>
            <person name="Coughlan A.Y."/>
            <person name="Deshpande S."/>
            <person name="Douglass A.P."/>
            <person name="Hanson S.J."/>
            <person name="Klenk H.-P."/>
            <person name="Labutti K."/>
            <person name="Lapidus A."/>
            <person name="Lindquist E."/>
            <person name="Lipzen A."/>
            <person name="Meier-Kolthoff J.P."/>
            <person name="Ohm R.A."/>
            <person name="Otillar R.P."/>
            <person name="Pangilinan J."/>
            <person name="Peng Y."/>
            <person name="Rokas A."/>
            <person name="Rosa C.A."/>
            <person name="Scheuner C."/>
            <person name="Sibirny A.A."/>
            <person name="Slot J.C."/>
            <person name="Stielow J.B."/>
            <person name="Sun H."/>
            <person name="Kurtzman C.P."/>
            <person name="Blackwell M."/>
            <person name="Grigoriev I.V."/>
            <person name="Jeffries T.W."/>
        </authorList>
    </citation>
    <scope>NUCLEOTIDE SEQUENCE [LARGE SCALE GENOMIC DNA]</scope>
    <source>
        <strain evidence="4">NRRL Y-2460</strain>
    </source>
</reference>
<dbReference type="Proteomes" id="UP000094236">
    <property type="component" value="Unassembled WGS sequence"/>
</dbReference>
<accession>A0A1E4U3C3</accession>
<dbReference type="InterPro" id="IPR015159">
    <property type="entry name" value="Rec107"/>
</dbReference>
<feature type="region of interest" description="Disordered" evidence="2">
    <location>
        <begin position="243"/>
        <end position="300"/>
    </location>
</feature>
<evidence type="ECO:0000313" key="3">
    <source>
        <dbReference type="EMBL" id="ODV98500.1"/>
    </source>
</evidence>
<feature type="region of interest" description="Disordered" evidence="2">
    <location>
        <begin position="1"/>
        <end position="23"/>
    </location>
</feature>
<dbReference type="EMBL" id="KV454011">
    <property type="protein sequence ID" value="ODV98500.1"/>
    <property type="molecule type" value="Genomic_DNA"/>
</dbReference>
<proteinExistence type="predicted"/>
<keyword evidence="1" id="KW-0175">Coiled coil</keyword>
<evidence type="ECO:0000256" key="2">
    <source>
        <dbReference type="SAM" id="MobiDB-lite"/>
    </source>
</evidence>
<name>A0A1E4U3C3_PACTA</name>
<feature type="coiled-coil region" evidence="1">
    <location>
        <begin position="170"/>
        <end position="233"/>
    </location>
</feature>
<keyword evidence="4" id="KW-1185">Reference proteome</keyword>
<feature type="compositionally biased region" description="Polar residues" evidence="2">
    <location>
        <begin position="243"/>
        <end position="264"/>
    </location>
</feature>